<gene>
    <name evidence="7" type="primary">rpl22</name>
    <name evidence="10" type="ORF">HA336_01695</name>
</gene>
<dbReference type="OMA" id="NTYETAR"/>
<dbReference type="HAMAP" id="MF_01331_A">
    <property type="entry name" value="Ribosomal_uL22_A"/>
    <property type="match status" value="1"/>
</dbReference>
<reference evidence="10" key="1">
    <citation type="journal article" date="2020" name="bioRxiv">
        <title>A rank-normalized archaeal taxonomy based on genome phylogeny resolves widespread incomplete and uneven classifications.</title>
        <authorList>
            <person name="Rinke C."/>
            <person name="Chuvochina M."/>
            <person name="Mussig A.J."/>
            <person name="Chaumeil P.-A."/>
            <person name="Waite D.W."/>
            <person name="Whitman W.B."/>
            <person name="Parks D.H."/>
            <person name="Hugenholtz P."/>
        </authorList>
    </citation>
    <scope>NUCLEOTIDE SEQUENCE</scope>
    <source>
        <strain evidence="10">UBA8853</strain>
    </source>
</reference>
<comment type="function">
    <text evidence="7">The globular domain of the protein is located near the polypeptide exit tunnel on the outside of the subunit, while an extended beta-hairpin is found that lines the wall of the exit tunnel in the center of the 70S ribosome.</text>
</comment>
<dbReference type="GO" id="GO:0019843">
    <property type="term" value="F:rRNA binding"/>
    <property type="evidence" value="ECO:0007669"/>
    <property type="project" value="UniProtKB-UniRule"/>
</dbReference>
<dbReference type="Proteomes" id="UP000619545">
    <property type="component" value="Unassembled WGS sequence"/>
</dbReference>
<keyword evidence="5 7" id="KW-0689">Ribosomal protein</keyword>
<evidence type="ECO:0000256" key="3">
    <source>
        <dbReference type="ARBA" id="ARBA00022730"/>
    </source>
</evidence>
<evidence type="ECO:0000256" key="2">
    <source>
        <dbReference type="ARBA" id="ARBA00011838"/>
    </source>
</evidence>
<dbReference type="Pfam" id="PF00237">
    <property type="entry name" value="Ribosomal_L22"/>
    <property type="match status" value="1"/>
</dbReference>
<dbReference type="InterPro" id="IPR018260">
    <property type="entry name" value="Ribosomal_uL22_CS"/>
</dbReference>
<comment type="function">
    <text evidence="7 9">This protein binds specifically to 23S rRNA. It makes multiple contacts with different domains of the 23S rRNA in the assembled 50S subunit and ribosome.</text>
</comment>
<evidence type="ECO:0000256" key="1">
    <source>
        <dbReference type="ARBA" id="ARBA00009451"/>
    </source>
</evidence>
<dbReference type="PANTHER" id="PTHR11593:SF10">
    <property type="entry name" value="60S RIBOSOMAL PROTEIN L17"/>
    <property type="match status" value="1"/>
</dbReference>
<evidence type="ECO:0000256" key="4">
    <source>
        <dbReference type="ARBA" id="ARBA00022884"/>
    </source>
</evidence>
<dbReference type="NCBIfam" id="NF003260">
    <property type="entry name" value="PRK04223.1"/>
    <property type="match status" value="1"/>
</dbReference>
<evidence type="ECO:0000256" key="5">
    <source>
        <dbReference type="ARBA" id="ARBA00022980"/>
    </source>
</evidence>
<keyword evidence="4 7" id="KW-0694">RNA-binding</keyword>
<comment type="similarity">
    <text evidence="1 7 8">Belongs to the universal ribosomal protein uL22 family.</text>
</comment>
<accession>A0A832TAJ3</accession>
<evidence type="ECO:0000313" key="11">
    <source>
        <dbReference type="Proteomes" id="UP000619545"/>
    </source>
</evidence>
<dbReference type="SUPFAM" id="SSF54843">
    <property type="entry name" value="Ribosomal protein L22"/>
    <property type="match status" value="1"/>
</dbReference>
<dbReference type="PROSITE" id="PS00464">
    <property type="entry name" value="RIBOSOMAL_L22"/>
    <property type="match status" value="1"/>
</dbReference>
<dbReference type="GeneID" id="1476942"/>
<dbReference type="GO" id="GO:0002181">
    <property type="term" value="P:cytoplasmic translation"/>
    <property type="evidence" value="ECO:0007669"/>
    <property type="project" value="TreeGrafter"/>
</dbReference>
<dbReference type="InterPro" id="IPR001063">
    <property type="entry name" value="Ribosomal_uL22"/>
</dbReference>
<keyword evidence="6 7" id="KW-0687">Ribonucleoprotein</keyword>
<evidence type="ECO:0000256" key="7">
    <source>
        <dbReference type="HAMAP-Rule" id="MF_01331"/>
    </source>
</evidence>
<dbReference type="InterPro" id="IPR005721">
    <property type="entry name" value="Ribosomal_uL22_euk/arc"/>
</dbReference>
<protein>
    <recommendedName>
        <fullName evidence="7">Large ribosomal subunit protein uL22</fullName>
    </recommendedName>
</protein>
<dbReference type="GO" id="GO:0022625">
    <property type="term" value="C:cytosolic large ribosomal subunit"/>
    <property type="evidence" value="ECO:0007669"/>
    <property type="project" value="UniProtKB-UniRule"/>
</dbReference>
<evidence type="ECO:0000256" key="9">
    <source>
        <dbReference type="RuleBase" id="RU004007"/>
    </source>
</evidence>
<dbReference type="PANTHER" id="PTHR11593">
    <property type="entry name" value="60S RIBOSOMAL PROTEIN L17"/>
    <property type="match status" value="1"/>
</dbReference>
<dbReference type="InterPro" id="IPR057265">
    <property type="entry name" value="Ribosomal_uL22_arc-type"/>
</dbReference>
<dbReference type="AlphaFoldDB" id="A0A832TAJ3"/>
<sequence>MPKTKHWHYSIPPEELDDERTAKAFIRELRISPKHAREICRAIRGMPLDRAKEFLRRVIRKEEAVPFRKHKKKVPHRRQIRPGWDAGRFPEKAAREILRVLEHAEANAEYKGLDTDRLYIKHIAAHKGRVIRGWIPRAFGRATPFNTPTTHIEVILEER</sequence>
<organism evidence="10 11">
    <name type="scientific">Methanopyrus kandleri</name>
    <dbReference type="NCBI Taxonomy" id="2320"/>
    <lineage>
        <taxon>Archaea</taxon>
        <taxon>Methanobacteriati</taxon>
        <taxon>Methanobacteriota</taxon>
        <taxon>Methanomada group</taxon>
        <taxon>Methanopyri</taxon>
        <taxon>Methanopyrales</taxon>
        <taxon>Methanopyraceae</taxon>
        <taxon>Methanopyrus</taxon>
    </lineage>
</organism>
<name>A0A832TAJ3_9EURY</name>
<keyword evidence="3 7" id="KW-0699">rRNA-binding</keyword>
<proteinExistence type="inferred from homology"/>
<dbReference type="EMBL" id="DUJS01000002">
    <property type="protein sequence ID" value="HII69931.1"/>
    <property type="molecule type" value="Genomic_DNA"/>
</dbReference>
<dbReference type="FunFam" id="3.90.470.10:FF:000015">
    <property type="entry name" value="50S ribosomal protein L22"/>
    <property type="match status" value="1"/>
</dbReference>
<dbReference type="NCBIfam" id="TIGR01038">
    <property type="entry name" value="uL22_arch_euk"/>
    <property type="match status" value="1"/>
</dbReference>
<dbReference type="RefSeq" id="WP_011019209.1">
    <property type="nucleotide sequence ID" value="NZ_DUJS01000002.1"/>
</dbReference>
<evidence type="ECO:0000256" key="8">
    <source>
        <dbReference type="RuleBase" id="RU004005"/>
    </source>
</evidence>
<comment type="caution">
    <text evidence="10">The sequence shown here is derived from an EMBL/GenBank/DDBJ whole genome shotgun (WGS) entry which is preliminary data.</text>
</comment>
<dbReference type="SMR" id="A0A832TAJ3"/>
<evidence type="ECO:0000256" key="6">
    <source>
        <dbReference type="ARBA" id="ARBA00023274"/>
    </source>
</evidence>
<dbReference type="GO" id="GO:0003735">
    <property type="term" value="F:structural constituent of ribosome"/>
    <property type="evidence" value="ECO:0007669"/>
    <property type="project" value="UniProtKB-UniRule"/>
</dbReference>
<dbReference type="InterPro" id="IPR036394">
    <property type="entry name" value="Ribosomal_uL22_sf"/>
</dbReference>
<comment type="subunit">
    <text evidence="2 7 9">Part of the 50S ribosomal subunit.</text>
</comment>
<dbReference type="CDD" id="cd00336">
    <property type="entry name" value="Ribosomal_L22"/>
    <property type="match status" value="1"/>
</dbReference>
<dbReference type="Gene3D" id="3.90.470.10">
    <property type="entry name" value="Ribosomal protein L22/L17"/>
    <property type="match status" value="1"/>
</dbReference>
<evidence type="ECO:0000313" key="10">
    <source>
        <dbReference type="EMBL" id="HII69931.1"/>
    </source>
</evidence>